<sequence length="181" mass="17726">MNGLPPAVFSWEDMVWDWEDMVWDWEESALLALQPLACPLLVSCRLPEKSFSFQLGFRAGPAAHGVSLVGPSTHGAAVVGPSTLGATVVGPSAGPAAVIGASAGHSAIIGASAHGAALVGPSLGLGVGLGHGLGLGIGGLAHGVTVAGPPTVPATITGPSGTVHAAGLWGPTLAHGHGGHW</sequence>
<dbReference type="AlphaFoldDB" id="U4UIL9"/>
<evidence type="ECO:0000313" key="2">
    <source>
        <dbReference type="Proteomes" id="UP000030742"/>
    </source>
</evidence>
<reference evidence="1 2" key="1">
    <citation type="journal article" date="2013" name="Genome Biol.">
        <title>Draft genome of the mountain pine beetle, Dendroctonus ponderosae Hopkins, a major forest pest.</title>
        <authorList>
            <person name="Keeling C.I."/>
            <person name="Yuen M.M."/>
            <person name="Liao N.Y."/>
            <person name="Docking T.R."/>
            <person name="Chan S.K."/>
            <person name="Taylor G.A."/>
            <person name="Palmquist D.L."/>
            <person name="Jackman S.D."/>
            <person name="Nguyen A."/>
            <person name="Li M."/>
            <person name="Henderson H."/>
            <person name="Janes J.K."/>
            <person name="Zhao Y."/>
            <person name="Pandoh P."/>
            <person name="Moore R."/>
            <person name="Sperling F.A."/>
            <person name="Huber D.P."/>
            <person name="Birol I."/>
            <person name="Jones S.J."/>
            <person name="Bohlmann J."/>
        </authorList>
    </citation>
    <scope>NUCLEOTIDE SEQUENCE</scope>
</reference>
<protein>
    <submittedName>
        <fullName evidence="1">Uncharacterized protein</fullName>
    </submittedName>
</protein>
<dbReference type="Proteomes" id="UP000030742">
    <property type="component" value="Unassembled WGS sequence"/>
</dbReference>
<proteinExistence type="predicted"/>
<dbReference type="OrthoDB" id="6768573at2759"/>
<accession>U4UIL9</accession>
<evidence type="ECO:0000313" key="1">
    <source>
        <dbReference type="EMBL" id="ERL92882.1"/>
    </source>
</evidence>
<dbReference type="EMBL" id="KB632337">
    <property type="protein sequence ID" value="ERL92882.1"/>
    <property type="molecule type" value="Genomic_DNA"/>
</dbReference>
<organism evidence="1 2">
    <name type="scientific">Dendroctonus ponderosae</name>
    <name type="common">Mountain pine beetle</name>
    <dbReference type="NCBI Taxonomy" id="77166"/>
    <lineage>
        <taxon>Eukaryota</taxon>
        <taxon>Metazoa</taxon>
        <taxon>Ecdysozoa</taxon>
        <taxon>Arthropoda</taxon>
        <taxon>Hexapoda</taxon>
        <taxon>Insecta</taxon>
        <taxon>Pterygota</taxon>
        <taxon>Neoptera</taxon>
        <taxon>Endopterygota</taxon>
        <taxon>Coleoptera</taxon>
        <taxon>Polyphaga</taxon>
        <taxon>Cucujiformia</taxon>
        <taxon>Curculionidae</taxon>
        <taxon>Scolytinae</taxon>
        <taxon>Dendroctonus</taxon>
    </lineage>
</organism>
<gene>
    <name evidence="1" type="ORF">D910_10188</name>
</gene>
<name>U4UIL9_DENPD</name>